<evidence type="ECO:0000313" key="3">
    <source>
        <dbReference type="Proteomes" id="UP001152759"/>
    </source>
</evidence>
<dbReference type="PROSITE" id="PS51186">
    <property type="entry name" value="GNAT"/>
    <property type="match status" value="1"/>
</dbReference>
<dbReference type="EMBL" id="OU963862">
    <property type="protein sequence ID" value="CAH0381496.1"/>
    <property type="molecule type" value="Genomic_DNA"/>
</dbReference>
<dbReference type="Proteomes" id="UP001152759">
    <property type="component" value="Chromosome 1"/>
</dbReference>
<dbReference type="InterPro" id="IPR000182">
    <property type="entry name" value="GNAT_dom"/>
</dbReference>
<sequence>MSLSEDPLKLVPWVRMDELVALLLNDIPTSLNEYFYWVAVHSFTADTQVLTDALTTTRRIDWHSPKLAICFNGSPEELRPFIDECRARYALDVVFDDHLPEKQWKTLDQLSSCSYTCPLDVRLAPLGTESVGLVQETWVAKYPGTDEHIARFVTHNPSLGVYDIATGELRAWILCNECSEVALLYVTDDHRRKGYAQLLVNALSDQLLRAGIIAQARIRVVNKPSLKLFKTLGFNSSTDTCNIQNLFNYPDDEKRSTWEKEKENTYSNPRFQSLAVFFLESSFNITKIYF</sequence>
<dbReference type="CDD" id="cd04301">
    <property type="entry name" value="NAT_SF"/>
    <property type="match status" value="1"/>
</dbReference>
<gene>
    <name evidence="2" type="ORF">BEMITA_LOCUS1140</name>
</gene>
<dbReference type="InterPro" id="IPR016181">
    <property type="entry name" value="Acyl_CoA_acyltransferase"/>
</dbReference>
<dbReference type="InterPro" id="IPR053225">
    <property type="entry name" value="Acyl-CoA_N-acyltransferase"/>
</dbReference>
<dbReference type="InterPro" id="IPR013653">
    <property type="entry name" value="GCN5-like_dom"/>
</dbReference>
<accession>A0A9P0A0J2</accession>
<dbReference type="SUPFAM" id="SSF55729">
    <property type="entry name" value="Acyl-CoA N-acyltransferases (Nat)"/>
    <property type="match status" value="1"/>
</dbReference>
<dbReference type="Pfam" id="PF08445">
    <property type="entry name" value="FR47"/>
    <property type="match status" value="1"/>
</dbReference>
<dbReference type="AlphaFoldDB" id="A0A9P0A0J2"/>
<proteinExistence type="predicted"/>
<dbReference type="PANTHER" id="PTHR20958:SF6">
    <property type="entry name" value="GLYCINE N-ACYLTRANSFERASE-LIKE PROTEIN"/>
    <property type="match status" value="1"/>
</dbReference>
<organism evidence="2 3">
    <name type="scientific">Bemisia tabaci</name>
    <name type="common">Sweetpotato whitefly</name>
    <name type="synonym">Aleurodes tabaci</name>
    <dbReference type="NCBI Taxonomy" id="7038"/>
    <lineage>
        <taxon>Eukaryota</taxon>
        <taxon>Metazoa</taxon>
        <taxon>Ecdysozoa</taxon>
        <taxon>Arthropoda</taxon>
        <taxon>Hexapoda</taxon>
        <taxon>Insecta</taxon>
        <taxon>Pterygota</taxon>
        <taxon>Neoptera</taxon>
        <taxon>Paraneoptera</taxon>
        <taxon>Hemiptera</taxon>
        <taxon>Sternorrhyncha</taxon>
        <taxon>Aleyrodoidea</taxon>
        <taxon>Aleyrodidae</taxon>
        <taxon>Aleyrodinae</taxon>
        <taxon>Bemisia</taxon>
    </lineage>
</organism>
<dbReference type="Gene3D" id="3.40.630.30">
    <property type="match status" value="1"/>
</dbReference>
<reference evidence="2" key="1">
    <citation type="submission" date="2021-12" db="EMBL/GenBank/DDBJ databases">
        <authorList>
            <person name="King R."/>
        </authorList>
    </citation>
    <scope>NUCLEOTIDE SEQUENCE</scope>
</reference>
<dbReference type="PANTHER" id="PTHR20958">
    <property type="entry name" value="GLYCINE N-ACYLTRANSFERASE-LIKE PROTEIN"/>
    <property type="match status" value="1"/>
</dbReference>
<keyword evidence="3" id="KW-1185">Reference proteome</keyword>
<protein>
    <recommendedName>
        <fullName evidence="1">N-acetyltransferase domain-containing protein</fullName>
    </recommendedName>
</protein>
<name>A0A9P0A0J2_BEMTA</name>
<feature type="domain" description="N-acetyltransferase" evidence="1">
    <location>
        <begin position="121"/>
        <end position="265"/>
    </location>
</feature>
<evidence type="ECO:0000313" key="2">
    <source>
        <dbReference type="EMBL" id="CAH0381496.1"/>
    </source>
</evidence>
<evidence type="ECO:0000259" key="1">
    <source>
        <dbReference type="PROSITE" id="PS51186"/>
    </source>
</evidence>
<dbReference type="GO" id="GO:0016747">
    <property type="term" value="F:acyltransferase activity, transferring groups other than amino-acyl groups"/>
    <property type="evidence" value="ECO:0007669"/>
    <property type="project" value="InterPro"/>
</dbReference>